<accession>A0AAD9UJS5</accession>
<reference evidence="1" key="1">
    <citation type="journal article" date="2023" name="Mol. Biol. Evol.">
        <title>Third-Generation Sequencing Reveals the Adaptive Role of the Epigenome in Three Deep-Sea Polychaetes.</title>
        <authorList>
            <person name="Perez M."/>
            <person name="Aroh O."/>
            <person name="Sun Y."/>
            <person name="Lan Y."/>
            <person name="Juniper S.K."/>
            <person name="Young C.R."/>
            <person name="Angers B."/>
            <person name="Qian P.Y."/>
        </authorList>
    </citation>
    <scope>NUCLEOTIDE SEQUENCE</scope>
    <source>
        <strain evidence="1">R07B-5</strain>
    </source>
</reference>
<sequence>MNHFAKCCNSKTVSVRTEKAHLVKNSRNECNYSSDESTNCVTKHDRKMIVTATEANSKVKKPGVSAGYCGNMQHADMPRFCQDGQTATDRVDTSNNDV</sequence>
<evidence type="ECO:0000313" key="2">
    <source>
        <dbReference type="Proteomes" id="UP001209878"/>
    </source>
</evidence>
<dbReference type="Proteomes" id="UP001209878">
    <property type="component" value="Unassembled WGS sequence"/>
</dbReference>
<dbReference type="AlphaFoldDB" id="A0AAD9UJS5"/>
<evidence type="ECO:0000313" key="1">
    <source>
        <dbReference type="EMBL" id="KAK2192158.1"/>
    </source>
</evidence>
<gene>
    <name evidence="1" type="ORF">NP493_37g04026</name>
</gene>
<dbReference type="EMBL" id="JAODUO010000037">
    <property type="protein sequence ID" value="KAK2192158.1"/>
    <property type="molecule type" value="Genomic_DNA"/>
</dbReference>
<organism evidence="1 2">
    <name type="scientific">Ridgeia piscesae</name>
    <name type="common">Tubeworm</name>
    <dbReference type="NCBI Taxonomy" id="27915"/>
    <lineage>
        <taxon>Eukaryota</taxon>
        <taxon>Metazoa</taxon>
        <taxon>Spiralia</taxon>
        <taxon>Lophotrochozoa</taxon>
        <taxon>Annelida</taxon>
        <taxon>Polychaeta</taxon>
        <taxon>Sedentaria</taxon>
        <taxon>Canalipalpata</taxon>
        <taxon>Sabellida</taxon>
        <taxon>Siboglinidae</taxon>
        <taxon>Ridgeia</taxon>
    </lineage>
</organism>
<comment type="caution">
    <text evidence="1">The sequence shown here is derived from an EMBL/GenBank/DDBJ whole genome shotgun (WGS) entry which is preliminary data.</text>
</comment>
<proteinExistence type="predicted"/>
<protein>
    <submittedName>
        <fullName evidence="1">Uncharacterized protein</fullName>
    </submittedName>
</protein>
<keyword evidence="2" id="KW-1185">Reference proteome</keyword>
<name>A0AAD9UJS5_RIDPI</name>